<organism evidence="2 3">
    <name type="scientific">Thiothrix nivea (strain ATCC 35100 / DSM 5205 / JP2)</name>
    <dbReference type="NCBI Taxonomy" id="870187"/>
    <lineage>
        <taxon>Bacteria</taxon>
        <taxon>Pseudomonadati</taxon>
        <taxon>Pseudomonadota</taxon>
        <taxon>Gammaproteobacteria</taxon>
        <taxon>Thiotrichales</taxon>
        <taxon>Thiotrichaceae</taxon>
        <taxon>Thiothrix</taxon>
    </lineage>
</organism>
<keyword evidence="3" id="KW-1185">Reference proteome</keyword>
<dbReference type="PANTHER" id="PTHR33293">
    <property type="entry name" value="INSERTION ELEMENT IS1 1 PROTEIN INSB-RELATED"/>
    <property type="match status" value="1"/>
</dbReference>
<dbReference type="EMBL" id="JH651384">
    <property type="protein sequence ID" value="EIJ36804.1"/>
    <property type="molecule type" value="Genomic_DNA"/>
</dbReference>
<dbReference type="Proteomes" id="UP000005317">
    <property type="component" value="Unassembled WGS sequence"/>
</dbReference>
<name>A0A656HL11_THINJ</name>
<protein>
    <recommendedName>
        <fullName evidence="1">Transposase zinc-ribbon domain-containing protein</fullName>
    </recommendedName>
</protein>
<dbReference type="AlphaFoldDB" id="A0A656HL11"/>
<dbReference type="OrthoDB" id="5756752at2"/>
<evidence type="ECO:0000259" key="1">
    <source>
        <dbReference type="Pfam" id="PF12760"/>
    </source>
</evidence>
<reference evidence="3" key="1">
    <citation type="journal article" date="2011" name="Stand. Genomic Sci.">
        <title>Genome sequence of the filamentous, gliding Thiothrix nivea neotype strain (JP2(T)).</title>
        <authorList>
            <person name="Lapidus A."/>
            <person name="Nolan M."/>
            <person name="Lucas S."/>
            <person name="Glavina Del Rio T."/>
            <person name="Tice H."/>
            <person name="Cheng J.F."/>
            <person name="Tapia R."/>
            <person name="Han C."/>
            <person name="Goodwin L."/>
            <person name="Pitluck S."/>
            <person name="Liolios K."/>
            <person name="Pagani I."/>
            <person name="Ivanova N."/>
            <person name="Huntemann M."/>
            <person name="Mavromatis K."/>
            <person name="Mikhailova N."/>
            <person name="Pati A."/>
            <person name="Chen A."/>
            <person name="Palaniappan K."/>
            <person name="Land M."/>
            <person name="Brambilla E.M."/>
            <person name="Rohde M."/>
            <person name="Abt B."/>
            <person name="Verbarg S."/>
            <person name="Goker M."/>
            <person name="Bristow J."/>
            <person name="Eisen J.A."/>
            <person name="Markowitz V."/>
            <person name="Hugenholtz P."/>
            <person name="Kyrpides N.C."/>
            <person name="Klenk H.P."/>
            <person name="Woyke T."/>
        </authorList>
    </citation>
    <scope>NUCLEOTIDE SEQUENCE [LARGE SCALE GENOMIC DNA]</scope>
    <source>
        <strain evidence="3">ATCC 35100 / DSM 5205 / JP2</strain>
    </source>
</reference>
<gene>
    <name evidence="2" type="ORF">Thini_4322</name>
</gene>
<proteinExistence type="predicted"/>
<dbReference type="InterPro" id="IPR024442">
    <property type="entry name" value="Transposase_Zn_ribbon"/>
</dbReference>
<evidence type="ECO:0000313" key="2">
    <source>
        <dbReference type="EMBL" id="EIJ36804.1"/>
    </source>
</evidence>
<feature type="domain" description="Transposase zinc-ribbon" evidence="1">
    <location>
        <begin position="12"/>
        <end position="61"/>
    </location>
</feature>
<dbReference type="InterPro" id="IPR051354">
    <property type="entry name" value="Transposase_27_IS1"/>
</dbReference>
<accession>A0A656HL11</accession>
<evidence type="ECO:0000313" key="3">
    <source>
        <dbReference type="Proteomes" id="UP000005317"/>
    </source>
</evidence>
<dbReference type="PANTHER" id="PTHR33293:SF1">
    <property type="entry name" value="INSERTION ELEMENT IS1 1 PROTEIN INSB-RELATED"/>
    <property type="match status" value="1"/>
</dbReference>
<sequence>MGSLISLASLTSDEACYQQVRALRWPDGAVCPHCSSRDTIRRGKDDRQPERQRYQCKACDKRFDDLTGTVFEGHHQPLKVWVLCLYLMSLNLSNQQIAHELNLNKDDVQAMANQLRQGVEKKNACKPVWECFPCCLC</sequence>
<dbReference type="Pfam" id="PF12760">
    <property type="entry name" value="Zn_ribbon_IS1595"/>
    <property type="match status" value="1"/>
</dbReference>